<evidence type="ECO:0000313" key="2">
    <source>
        <dbReference type="Proteomes" id="UP001596414"/>
    </source>
</evidence>
<dbReference type="SUPFAM" id="SSF57802">
    <property type="entry name" value="Rubredoxin-like"/>
    <property type="match status" value="1"/>
</dbReference>
<evidence type="ECO:0008006" key="3">
    <source>
        <dbReference type="Google" id="ProtNLM"/>
    </source>
</evidence>
<accession>A0ABD5X981</accession>
<evidence type="ECO:0000313" key="1">
    <source>
        <dbReference type="EMBL" id="MFC7127104.1"/>
    </source>
</evidence>
<proteinExistence type="predicted"/>
<dbReference type="Proteomes" id="UP001596414">
    <property type="component" value="Unassembled WGS sequence"/>
</dbReference>
<name>A0ABD5X981_9EURY</name>
<sequence length="54" mass="6185">MVESLDILTTYRCPHCDYRTKGTDPKDAEFRPRSDRTETLECPNCGAGVDHRAR</sequence>
<protein>
    <recommendedName>
        <fullName evidence="3">Small CPxCG-related zinc finger protein</fullName>
    </recommendedName>
</protein>
<reference evidence="1 2" key="1">
    <citation type="journal article" date="2014" name="Int. J. Syst. Evol. Microbiol.">
        <title>Complete genome sequence of Corynebacterium casei LMG S-19264T (=DSM 44701T), isolated from a smear-ripened cheese.</title>
        <authorList>
            <consortium name="US DOE Joint Genome Institute (JGI-PGF)"/>
            <person name="Walter F."/>
            <person name="Albersmeier A."/>
            <person name="Kalinowski J."/>
            <person name="Ruckert C."/>
        </authorList>
    </citation>
    <scope>NUCLEOTIDE SEQUENCE [LARGE SCALE GENOMIC DNA]</scope>
    <source>
        <strain evidence="1 2">CGMCC 4.7215</strain>
    </source>
</reference>
<gene>
    <name evidence="1" type="ORF">ACFQJ7_13905</name>
</gene>
<dbReference type="AlphaFoldDB" id="A0ABD5X981"/>
<dbReference type="RefSeq" id="WP_267637041.1">
    <property type="nucleotide sequence ID" value="NZ_JAODIY010000009.1"/>
</dbReference>
<organism evidence="1 2">
    <name type="scientific">Halovenus rubra</name>
    <dbReference type="NCBI Taxonomy" id="869890"/>
    <lineage>
        <taxon>Archaea</taxon>
        <taxon>Methanobacteriati</taxon>
        <taxon>Methanobacteriota</taxon>
        <taxon>Stenosarchaea group</taxon>
        <taxon>Halobacteria</taxon>
        <taxon>Halobacteriales</taxon>
        <taxon>Haloarculaceae</taxon>
        <taxon>Halovenus</taxon>
    </lineage>
</organism>
<comment type="caution">
    <text evidence="1">The sequence shown here is derived from an EMBL/GenBank/DDBJ whole genome shotgun (WGS) entry which is preliminary data.</text>
</comment>
<dbReference type="EMBL" id="JBHSZQ010000047">
    <property type="protein sequence ID" value="MFC7127104.1"/>
    <property type="molecule type" value="Genomic_DNA"/>
</dbReference>